<dbReference type="SMART" id="SM00054">
    <property type="entry name" value="EFh"/>
    <property type="match status" value="3"/>
</dbReference>
<evidence type="ECO:0000313" key="6">
    <source>
        <dbReference type="Proteomes" id="UP000794436"/>
    </source>
</evidence>
<dbReference type="OrthoDB" id="26525at2759"/>
<dbReference type="InterPro" id="IPR011992">
    <property type="entry name" value="EF-hand-dom_pair"/>
</dbReference>
<gene>
    <name evidence="5" type="ORF">Poli38472_011554</name>
</gene>
<dbReference type="PROSITE" id="PS50222">
    <property type="entry name" value="EF_HAND_2"/>
    <property type="match status" value="3"/>
</dbReference>
<dbReference type="Pfam" id="PF13499">
    <property type="entry name" value="EF-hand_7"/>
    <property type="match status" value="1"/>
</dbReference>
<accession>A0A8K1CJE2</accession>
<keyword evidence="3" id="KW-0812">Transmembrane</keyword>
<name>A0A8K1CJE2_PYTOL</name>
<comment type="caution">
    <text evidence="5">The sequence shown here is derived from an EMBL/GenBank/DDBJ whole genome shotgun (WGS) entry which is preliminary data.</text>
</comment>
<feature type="transmembrane region" description="Helical" evidence="3">
    <location>
        <begin position="394"/>
        <end position="416"/>
    </location>
</feature>
<feature type="domain" description="EF-hand" evidence="4">
    <location>
        <begin position="144"/>
        <end position="179"/>
    </location>
</feature>
<keyword evidence="3" id="KW-1133">Transmembrane helix</keyword>
<keyword evidence="1" id="KW-0106">Calcium</keyword>
<dbReference type="Gene3D" id="1.10.238.10">
    <property type="entry name" value="EF-hand"/>
    <property type="match status" value="1"/>
</dbReference>
<dbReference type="SUPFAM" id="SSF47473">
    <property type="entry name" value="EF-hand"/>
    <property type="match status" value="1"/>
</dbReference>
<keyword evidence="6" id="KW-1185">Reference proteome</keyword>
<dbReference type="InterPro" id="IPR018247">
    <property type="entry name" value="EF_Hand_1_Ca_BS"/>
</dbReference>
<dbReference type="PROSITE" id="PS00018">
    <property type="entry name" value="EF_HAND_1"/>
    <property type="match status" value="2"/>
</dbReference>
<evidence type="ECO:0000256" key="2">
    <source>
        <dbReference type="SAM" id="MobiDB-lite"/>
    </source>
</evidence>
<sequence>MRPAGRRVALAQRLSRTGSVVVKLGASYLEGLMEFFQLCDADEDGKLIPNELDLLLAMLGVLATKSSWNLQRSPSKVFSCTTFDQFLVQYGRRLHSEAAPLPPVHFLRSCKQLKSGFKRCDTDGDHVITTTELEIALQKLDVVVTDEILQHQLALLDSNNDGTIEWSEFLRAAWRNASSHAAKSKSTVLLLDTLRSVPAPAIVHRRPSTPQGRGSGRALADSHGRPPGKKQLNKSSNASRLLYKLALRAHLIWQQQPDEVLRPAEPAQDTAARRHRTLPVKSRVEHIGVRILTRISMQQVSNMKRVKQDHTNAAQRRGARATLPARGPHSMALPSRKETRTRLSPDVRRRVFAIEFIAVILSALAGIVSGLVSIKIESVVPIMRQFDILSGTSSYYLVVLGVNIAISLVEVNLMYLTSVICAFRMTVATRLTLYPQDAEREFLTRAIARAALQVSHRTEKLFGLDPMKDSPRLVFFLSFLMFRSKRSVIKLLLKLFIRRVFWRAAAKATLSLMVLPLNAILNAWTLRRVMRNCRVTIIGPPCVTALMEEFFSRHNDQLRPFQRVDYLRVLGCAIVCKRSIHPNLEIMVHQLRNKWVTTKQWALADGCVCISQPDDPCPVHQLDDTDRFFASLLLYSSQRHLPITPDLPVVQHEQSMLCLLILAFVLDGNLTLTERRLYLRACQVARIESDWPGVFRIMRDFLNGKGIRLEAVYAMLKPVPRWQIPKDELSVKSSKWEKMSLTEFGLYVADRLSSLIAI</sequence>
<evidence type="ECO:0000259" key="4">
    <source>
        <dbReference type="PROSITE" id="PS50222"/>
    </source>
</evidence>
<evidence type="ECO:0000256" key="1">
    <source>
        <dbReference type="ARBA" id="ARBA00022837"/>
    </source>
</evidence>
<feature type="domain" description="EF-hand" evidence="4">
    <location>
        <begin position="108"/>
        <end position="143"/>
    </location>
</feature>
<dbReference type="Proteomes" id="UP000794436">
    <property type="component" value="Unassembled WGS sequence"/>
</dbReference>
<feature type="transmembrane region" description="Helical" evidence="3">
    <location>
        <begin position="352"/>
        <end position="374"/>
    </location>
</feature>
<dbReference type="InterPro" id="IPR002048">
    <property type="entry name" value="EF_hand_dom"/>
</dbReference>
<protein>
    <recommendedName>
        <fullName evidence="4">EF-hand domain-containing protein</fullName>
    </recommendedName>
</protein>
<dbReference type="CDD" id="cd00051">
    <property type="entry name" value="EFh"/>
    <property type="match status" value="1"/>
</dbReference>
<feature type="domain" description="EF-hand" evidence="4">
    <location>
        <begin position="27"/>
        <end position="62"/>
    </location>
</feature>
<feature type="region of interest" description="Disordered" evidence="2">
    <location>
        <begin position="203"/>
        <end position="236"/>
    </location>
</feature>
<dbReference type="AlphaFoldDB" id="A0A8K1CJE2"/>
<dbReference type="GO" id="GO:0005509">
    <property type="term" value="F:calcium ion binding"/>
    <property type="evidence" value="ECO:0007669"/>
    <property type="project" value="InterPro"/>
</dbReference>
<organism evidence="5 6">
    <name type="scientific">Pythium oligandrum</name>
    <name type="common">Mycoparasitic fungus</name>
    <dbReference type="NCBI Taxonomy" id="41045"/>
    <lineage>
        <taxon>Eukaryota</taxon>
        <taxon>Sar</taxon>
        <taxon>Stramenopiles</taxon>
        <taxon>Oomycota</taxon>
        <taxon>Peronosporomycetes</taxon>
        <taxon>Pythiales</taxon>
        <taxon>Pythiaceae</taxon>
        <taxon>Pythium</taxon>
    </lineage>
</organism>
<keyword evidence="3" id="KW-0472">Membrane</keyword>
<reference evidence="5" key="1">
    <citation type="submission" date="2019-03" db="EMBL/GenBank/DDBJ databases">
        <title>Long read genome sequence of the mycoparasitic Pythium oligandrum ATCC 38472 isolated from sugarbeet rhizosphere.</title>
        <authorList>
            <person name="Gaulin E."/>
        </authorList>
    </citation>
    <scope>NUCLEOTIDE SEQUENCE</scope>
    <source>
        <strain evidence="5">ATCC 38472_TT</strain>
    </source>
</reference>
<dbReference type="NCBIfam" id="NF047767">
    <property type="entry name" value="LBF_2804_fam"/>
    <property type="match status" value="1"/>
</dbReference>
<evidence type="ECO:0000256" key="3">
    <source>
        <dbReference type="SAM" id="Phobius"/>
    </source>
</evidence>
<proteinExistence type="predicted"/>
<evidence type="ECO:0000313" key="5">
    <source>
        <dbReference type="EMBL" id="TMW64674.1"/>
    </source>
</evidence>
<dbReference type="EMBL" id="SPLM01000039">
    <property type="protein sequence ID" value="TMW64674.1"/>
    <property type="molecule type" value="Genomic_DNA"/>
</dbReference>